<dbReference type="UniPathway" id="UPA00275"/>
<comment type="caution">
    <text evidence="4">The sequence shown here is derived from an EMBL/GenBank/DDBJ whole genome shotgun (WGS) entry which is preliminary data.</text>
</comment>
<dbReference type="InterPro" id="IPR004794">
    <property type="entry name" value="Eubact_RibD"/>
</dbReference>
<feature type="domain" description="CMP/dCMP-type deaminase" evidence="3">
    <location>
        <begin position="1"/>
        <end position="117"/>
    </location>
</feature>
<dbReference type="PROSITE" id="PS51747">
    <property type="entry name" value="CYT_DCMP_DEAMINASES_2"/>
    <property type="match status" value="1"/>
</dbReference>
<dbReference type="SUPFAM" id="SSF53927">
    <property type="entry name" value="Cytidine deaminase-like"/>
    <property type="match status" value="1"/>
</dbReference>
<dbReference type="Gene3D" id="3.40.140.10">
    <property type="entry name" value="Cytidine Deaminase, domain 2"/>
    <property type="match status" value="1"/>
</dbReference>
<dbReference type="Pfam" id="PF00383">
    <property type="entry name" value="dCMP_cyt_deam_1"/>
    <property type="match status" value="1"/>
</dbReference>
<dbReference type="PANTHER" id="PTHR11079:SF162">
    <property type="entry name" value="RIBOFLAVIN BIOSYNTHESIS PROTEIN PYRD, CHLOROPLASTIC"/>
    <property type="match status" value="1"/>
</dbReference>
<evidence type="ECO:0000259" key="3">
    <source>
        <dbReference type="PROSITE" id="PS51747"/>
    </source>
</evidence>
<name>A0A2U2BY60_9PROT</name>
<evidence type="ECO:0000256" key="1">
    <source>
        <dbReference type="ARBA" id="ARBA00005104"/>
    </source>
</evidence>
<accession>A0A2U2BY60</accession>
<dbReference type="GO" id="GO:0009231">
    <property type="term" value="P:riboflavin biosynthetic process"/>
    <property type="evidence" value="ECO:0007669"/>
    <property type="project" value="UniProtKB-UniPathway"/>
</dbReference>
<evidence type="ECO:0000313" key="5">
    <source>
        <dbReference type="Proteomes" id="UP000245168"/>
    </source>
</evidence>
<dbReference type="CDD" id="cd01284">
    <property type="entry name" value="Riboflavin_deaminase-reductase"/>
    <property type="match status" value="1"/>
</dbReference>
<dbReference type="NCBIfam" id="TIGR00326">
    <property type="entry name" value="eubact_ribD"/>
    <property type="match status" value="1"/>
</dbReference>
<keyword evidence="5" id="KW-1185">Reference proteome</keyword>
<proteinExistence type="predicted"/>
<dbReference type="AlphaFoldDB" id="A0A2U2BY60"/>
<dbReference type="InterPro" id="IPR002125">
    <property type="entry name" value="CMP_dCMP_dom"/>
</dbReference>
<protein>
    <submittedName>
        <fullName evidence="4">Bifunctional diaminohydroxyphosphoribosylaminopyrimidine deaminase/5-amino-6-(5-phosphoribosylamino)uracil reductase RibD</fullName>
    </submittedName>
</protein>
<dbReference type="OrthoDB" id="9800865at2"/>
<dbReference type="PANTHER" id="PTHR11079">
    <property type="entry name" value="CYTOSINE DEAMINASE FAMILY MEMBER"/>
    <property type="match status" value="1"/>
</dbReference>
<organism evidence="4 5">
    <name type="scientific">Marinicauda salina</name>
    <dbReference type="NCBI Taxonomy" id="2135793"/>
    <lineage>
        <taxon>Bacteria</taxon>
        <taxon>Pseudomonadati</taxon>
        <taxon>Pseudomonadota</taxon>
        <taxon>Alphaproteobacteria</taxon>
        <taxon>Maricaulales</taxon>
        <taxon>Maricaulaceae</taxon>
        <taxon>Marinicauda</taxon>
    </lineage>
</organism>
<gene>
    <name evidence="4" type="primary">ribD</name>
    <name evidence="4" type="ORF">DDZ18_03535</name>
</gene>
<dbReference type="Proteomes" id="UP000245168">
    <property type="component" value="Unassembled WGS sequence"/>
</dbReference>
<dbReference type="InterPro" id="IPR016193">
    <property type="entry name" value="Cytidine_deaminase-like"/>
</dbReference>
<dbReference type="GO" id="GO:0008835">
    <property type="term" value="F:diaminohydroxyphosphoribosylaminopyrimidine deaminase activity"/>
    <property type="evidence" value="ECO:0007669"/>
    <property type="project" value="InterPro"/>
</dbReference>
<sequence>MDAALAQAFSALGSTAPNPAVGCVLVRDGRMISAAATAPGGRPHAERICLDRAGAAAEGATAYVSLEPCAHHGATPPCADALAEAGVARVVIGCRDPFPRVAGEGVARLEAAGIAVVEDGRRDRAEALNAGFFTHVATGLPLVGQDPRAALFDADLEPRPDESVEQALERMGREGLTRVRLKAPAN</sequence>
<evidence type="ECO:0000256" key="2">
    <source>
        <dbReference type="ARBA" id="ARBA00022619"/>
    </source>
</evidence>
<dbReference type="EMBL" id="QEXV01000001">
    <property type="protein sequence ID" value="PWE18952.1"/>
    <property type="molecule type" value="Genomic_DNA"/>
</dbReference>
<reference evidence="5" key="1">
    <citation type="submission" date="2018-05" db="EMBL/GenBank/DDBJ databases">
        <authorList>
            <person name="Liu B.-T."/>
        </authorList>
    </citation>
    <scope>NUCLEOTIDE SEQUENCE [LARGE SCALE GENOMIC DNA]</scope>
    <source>
        <strain evidence="5">WD6-1</strain>
    </source>
</reference>
<evidence type="ECO:0000313" key="4">
    <source>
        <dbReference type="EMBL" id="PWE18952.1"/>
    </source>
</evidence>
<keyword evidence="2" id="KW-0686">Riboflavin biosynthesis</keyword>
<comment type="pathway">
    <text evidence="1">Cofactor biosynthesis; riboflavin biosynthesis.</text>
</comment>